<organism evidence="2 3">
    <name type="scientific">Amniculicola lignicola CBS 123094</name>
    <dbReference type="NCBI Taxonomy" id="1392246"/>
    <lineage>
        <taxon>Eukaryota</taxon>
        <taxon>Fungi</taxon>
        <taxon>Dikarya</taxon>
        <taxon>Ascomycota</taxon>
        <taxon>Pezizomycotina</taxon>
        <taxon>Dothideomycetes</taxon>
        <taxon>Pleosporomycetidae</taxon>
        <taxon>Pleosporales</taxon>
        <taxon>Amniculicolaceae</taxon>
        <taxon>Amniculicola</taxon>
    </lineage>
</organism>
<gene>
    <name evidence="2" type="ORF">P154DRAFT_526681</name>
</gene>
<dbReference type="Proteomes" id="UP000799779">
    <property type="component" value="Unassembled WGS sequence"/>
</dbReference>
<keyword evidence="3" id="KW-1185">Reference proteome</keyword>
<proteinExistence type="predicted"/>
<evidence type="ECO:0000313" key="3">
    <source>
        <dbReference type="Proteomes" id="UP000799779"/>
    </source>
</evidence>
<evidence type="ECO:0000313" key="2">
    <source>
        <dbReference type="EMBL" id="KAF1994977.1"/>
    </source>
</evidence>
<feature type="region of interest" description="Disordered" evidence="1">
    <location>
        <begin position="60"/>
        <end position="82"/>
    </location>
</feature>
<evidence type="ECO:0000256" key="1">
    <source>
        <dbReference type="SAM" id="MobiDB-lite"/>
    </source>
</evidence>
<name>A0A6A5W1B3_9PLEO</name>
<dbReference type="EMBL" id="ML977648">
    <property type="protein sequence ID" value="KAF1994977.1"/>
    <property type="molecule type" value="Genomic_DNA"/>
</dbReference>
<feature type="compositionally biased region" description="Polar residues" evidence="1">
    <location>
        <begin position="73"/>
        <end position="82"/>
    </location>
</feature>
<accession>A0A6A5W1B3</accession>
<sequence>MPLDAPHSSSYTLMLSMPMLPNVSTKLSYMYLGIWVLRHFASSTALVSLLLSTFPITQSDLSRPVSRKHKLSASRSRPSSVR</sequence>
<protein>
    <submittedName>
        <fullName evidence="2">Uncharacterized protein</fullName>
    </submittedName>
</protein>
<dbReference type="AlphaFoldDB" id="A0A6A5W1B3"/>
<reference evidence="2" key="1">
    <citation type="journal article" date="2020" name="Stud. Mycol.">
        <title>101 Dothideomycetes genomes: a test case for predicting lifestyles and emergence of pathogens.</title>
        <authorList>
            <person name="Haridas S."/>
            <person name="Albert R."/>
            <person name="Binder M."/>
            <person name="Bloem J."/>
            <person name="Labutti K."/>
            <person name="Salamov A."/>
            <person name="Andreopoulos B."/>
            <person name="Baker S."/>
            <person name="Barry K."/>
            <person name="Bills G."/>
            <person name="Bluhm B."/>
            <person name="Cannon C."/>
            <person name="Castanera R."/>
            <person name="Culley D."/>
            <person name="Daum C."/>
            <person name="Ezra D."/>
            <person name="Gonzalez J."/>
            <person name="Henrissat B."/>
            <person name="Kuo A."/>
            <person name="Liang C."/>
            <person name="Lipzen A."/>
            <person name="Lutzoni F."/>
            <person name="Magnuson J."/>
            <person name="Mondo S."/>
            <person name="Nolan M."/>
            <person name="Ohm R."/>
            <person name="Pangilinan J."/>
            <person name="Park H.-J."/>
            <person name="Ramirez L."/>
            <person name="Alfaro M."/>
            <person name="Sun H."/>
            <person name="Tritt A."/>
            <person name="Yoshinaga Y."/>
            <person name="Zwiers L.-H."/>
            <person name="Turgeon B."/>
            <person name="Goodwin S."/>
            <person name="Spatafora J."/>
            <person name="Crous P."/>
            <person name="Grigoriev I."/>
        </authorList>
    </citation>
    <scope>NUCLEOTIDE SEQUENCE</scope>
    <source>
        <strain evidence="2">CBS 123094</strain>
    </source>
</reference>